<dbReference type="Gene3D" id="1.25.40.90">
    <property type="match status" value="1"/>
</dbReference>
<feature type="compositionally biased region" description="Polar residues" evidence="6">
    <location>
        <begin position="236"/>
        <end position="246"/>
    </location>
</feature>
<dbReference type="GO" id="GO:0051015">
    <property type="term" value="F:actin filament binding"/>
    <property type="evidence" value="ECO:0007669"/>
    <property type="project" value="TreeGrafter"/>
</dbReference>
<dbReference type="GO" id="GO:0030136">
    <property type="term" value="C:clathrin-coated vesicle"/>
    <property type="evidence" value="ECO:0007669"/>
    <property type="project" value="TreeGrafter"/>
</dbReference>
<dbReference type="Proteomes" id="UP001151518">
    <property type="component" value="Unassembled WGS sequence"/>
</dbReference>
<feature type="domain" description="ENTH" evidence="7">
    <location>
        <begin position="12"/>
        <end position="144"/>
    </location>
</feature>
<dbReference type="Gene3D" id="1.20.1410.10">
    <property type="entry name" value="I/LWEQ domain"/>
    <property type="match status" value="1"/>
</dbReference>
<organism evidence="9 10">
    <name type="scientific">Coemansia spiralis</name>
    <dbReference type="NCBI Taxonomy" id="417178"/>
    <lineage>
        <taxon>Eukaryota</taxon>
        <taxon>Fungi</taxon>
        <taxon>Fungi incertae sedis</taxon>
        <taxon>Zoopagomycota</taxon>
        <taxon>Kickxellomycotina</taxon>
        <taxon>Kickxellomycetes</taxon>
        <taxon>Kickxellales</taxon>
        <taxon>Kickxellaceae</taxon>
        <taxon>Coemansia</taxon>
    </lineage>
</organism>
<evidence type="ECO:0000256" key="6">
    <source>
        <dbReference type="SAM" id="MobiDB-lite"/>
    </source>
</evidence>
<dbReference type="InterPro" id="IPR035964">
    <property type="entry name" value="I/LWEQ_dom_sf"/>
</dbReference>
<dbReference type="InterPro" id="IPR011417">
    <property type="entry name" value="ANTH_dom"/>
</dbReference>
<dbReference type="EMBL" id="JANBTW010000024">
    <property type="protein sequence ID" value="KAJ2678136.1"/>
    <property type="molecule type" value="Genomic_DNA"/>
</dbReference>
<dbReference type="PANTHER" id="PTHR10407">
    <property type="entry name" value="HUNTINGTIN INTERACTING PROTEIN 1"/>
    <property type="match status" value="1"/>
</dbReference>
<evidence type="ECO:0000256" key="1">
    <source>
        <dbReference type="ARBA" id="ARBA00004496"/>
    </source>
</evidence>
<feature type="compositionally biased region" description="Basic and acidic residues" evidence="6">
    <location>
        <begin position="258"/>
        <end position="283"/>
    </location>
</feature>
<feature type="region of interest" description="Disordered" evidence="6">
    <location>
        <begin position="223"/>
        <end position="296"/>
    </location>
</feature>
<evidence type="ECO:0000256" key="2">
    <source>
        <dbReference type="ARBA" id="ARBA00010135"/>
    </source>
</evidence>
<dbReference type="PROSITE" id="PS50942">
    <property type="entry name" value="ENTH"/>
    <property type="match status" value="1"/>
</dbReference>
<dbReference type="GO" id="GO:0080025">
    <property type="term" value="F:phosphatidylinositol-3,5-bisphosphate binding"/>
    <property type="evidence" value="ECO:0007669"/>
    <property type="project" value="TreeGrafter"/>
</dbReference>
<dbReference type="GO" id="GO:0030864">
    <property type="term" value="C:cortical actin cytoskeleton"/>
    <property type="evidence" value="ECO:0007669"/>
    <property type="project" value="TreeGrafter"/>
</dbReference>
<accession>A0A9W8G7L3</accession>
<evidence type="ECO:0000256" key="5">
    <source>
        <dbReference type="SAM" id="Coils"/>
    </source>
</evidence>
<feature type="domain" description="I/LWEQ" evidence="8">
    <location>
        <begin position="792"/>
        <end position="1036"/>
    </location>
</feature>
<dbReference type="InterPro" id="IPR013809">
    <property type="entry name" value="ENTH"/>
</dbReference>
<dbReference type="InterPro" id="IPR008942">
    <property type="entry name" value="ENTH_VHS"/>
</dbReference>
<dbReference type="SMART" id="SM00273">
    <property type="entry name" value="ENTH"/>
    <property type="match status" value="1"/>
</dbReference>
<dbReference type="Pfam" id="PF01608">
    <property type="entry name" value="I_LWEQ"/>
    <property type="match status" value="1"/>
</dbReference>
<evidence type="ECO:0000313" key="10">
    <source>
        <dbReference type="Proteomes" id="UP001151518"/>
    </source>
</evidence>
<dbReference type="GO" id="GO:0006897">
    <property type="term" value="P:endocytosis"/>
    <property type="evidence" value="ECO:0007669"/>
    <property type="project" value="InterPro"/>
</dbReference>
<proteinExistence type="inferred from homology"/>
<evidence type="ECO:0000256" key="3">
    <source>
        <dbReference type="ARBA" id="ARBA00022490"/>
    </source>
</evidence>
<dbReference type="InterPro" id="IPR002558">
    <property type="entry name" value="ILWEQ_dom"/>
</dbReference>
<gene>
    <name evidence="9" type="primary">SLA2</name>
    <name evidence="9" type="ORF">GGI25_002640</name>
</gene>
<comment type="caution">
    <text evidence="9">The sequence shown here is derived from an EMBL/GenBank/DDBJ whole genome shotgun (WGS) entry which is preliminary data.</text>
</comment>
<evidence type="ECO:0000256" key="4">
    <source>
        <dbReference type="ARBA" id="ARBA00023203"/>
    </source>
</evidence>
<sequence>MHQNQFSLRLGDRVKAEQELMTAVRKATSVDETAPKRKHVRNCIVFTWDYKTSMPVWDCLKSQPLKADEVQCYKALITIHKLIREGHHVTIQEALSQTKFLEELGNCLGGGAYGGWRVYSPLIRGYVNFLLAKLEYHRLHPEFNGMFDYKEYVSLRGTNDPNEGYETIADLMSLQDRLDEFQKLVFNHFLPSSNNECRIASLVPLVEESYAVPKLPAHPINLLGDDFVPSPIIDRPSSTTDRNASTPALPEPQSRPSPRIDIEAERRAAEELQRRQEEEERQRQAQIQQQMEQRRKQEEEARQRQIIIQQQMEQQRIEQQRRQEEQQRMFEEQQKLQQQREQEQLAQLQREQLQRQVQGKMQEMEQQLLLMRGQHERDQLTIDQYNKRVAALEEQIRQLQQLQMQQDANKDELIRQLQAQIEQWKQKYDALAKLYAQLRQEHLDLLTKFKDVSLKANSAAEVMGKMDRLEAEMRRKNLELADMMRERDKAVADLQRMENRQQDEIDRLRRNLEDSEDRVRELTRNKDSEAKELLRKLNGEKDDIQRLLDRKSQDADTARRQYDDLRAEHDRLKQSKDDEIAVLQAGMDHSIVAMANMKKQVGDNHGDLQRRLDSVLYEHAQKLKRILDSILRSCADKTDEAVFNLNDPSYPGNATATAEHVLATIEQVHDSGNSIAASFAHYLADPDGDQTQIISTAVGLANGLDHLLANLKGISRLVNDEDAIERIIKAARQTALFGRQFFIKGQSAAMDKLPSAERPGVILDTNRDLQQSLGTLTALTEVLVSKDSNKVSVANTSEDVSDLVEREMLNAARAIDDAVARLQALANQPHDSSLSDHQVQVHDAILDSSMAMTNAIAQLIRAATASQQEIVAQGRGSSSTTAFYKKNNRWTEGLISAAKAVAVATNNLVETADGVIKGTRSFEHLVVAAREVSAATVLLVSASRVKSKLHSRTQERLELAAKAVTEASAHLVRATQRLTEKEEEASRHVEDYDKMSNLEFKSKEMEQQVLILKLEKELVGARRNLAEMRRHGYHADEEEGTI</sequence>
<comment type="subcellular location">
    <subcellularLocation>
        <location evidence="1">Cytoplasm</location>
    </subcellularLocation>
</comment>
<name>A0A9W8G7L3_9FUNG</name>
<dbReference type="PANTHER" id="PTHR10407:SF15">
    <property type="entry name" value="HUNTINGTIN INTERACTING PROTEIN 1"/>
    <property type="match status" value="1"/>
</dbReference>
<comment type="similarity">
    <text evidence="2">Belongs to the SLA2 family.</text>
</comment>
<evidence type="ECO:0000313" key="9">
    <source>
        <dbReference type="EMBL" id="KAJ2678136.1"/>
    </source>
</evidence>
<dbReference type="SUPFAM" id="SSF109885">
    <property type="entry name" value="I/LWEQ domain"/>
    <property type="match status" value="1"/>
</dbReference>
<dbReference type="OrthoDB" id="10262320at2759"/>
<keyword evidence="5" id="KW-0175">Coiled coil</keyword>
<dbReference type="GO" id="GO:0048268">
    <property type="term" value="P:clathrin coat assembly"/>
    <property type="evidence" value="ECO:0007669"/>
    <property type="project" value="TreeGrafter"/>
</dbReference>
<dbReference type="SUPFAM" id="SSF48464">
    <property type="entry name" value="ENTH/VHS domain"/>
    <property type="match status" value="1"/>
</dbReference>
<dbReference type="Pfam" id="PF07651">
    <property type="entry name" value="ANTH"/>
    <property type="match status" value="1"/>
</dbReference>
<evidence type="ECO:0000259" key="8">
    <source>
        <dbReference type="PROSITE" id="PS50945"/>
    </source>
</evidence>
<dbReference type="GO" id="GO:0007015">
    <property type="term" value="P:actin filament organization"/>
    <property type="evidence" value="ECO:0007669"/>
    <property type="project" value="TreeGrafter"/>
</dbReference>
<dbReference type="SMART" id="SM00307">
    <property type="entry name" value="ILWEQ"/>
    <property type="match status" value="1"/>
</dbReference>
<feature type="coiled-coil region" evidence="5">
    <location>
        <begin position="964"/>
        <end position="1031"/>
    </location>
</feature>
<reference evidence="9" key="1">
    <citation type="submission" date="2022-07" db="EMBL/GenBank/DDBJ databases">
        <title>Phylogenomic reconstructions and comparative analyses of Kickxellomycotina fungi.</title>
        <authorList>
            <person name="Reynolds N.K."/>
            <person name="Stajich J.E."/>
            <person name="Barry K."/>
            <person name="Grigoriev I.V."/>
            <person name="Crous P."/>
            <person name="Smith M.E."/>
        </authorList>
    </citation>
    <scope>NUCLEOTIDE SEQUENCE</scope>
    <source>
        <strain evidence="9">NRRL 3115</strain>
    </source>
</reference>
<protein>
    <submittedName>
        <fullName evidence="9">Sla2 Src-like adaptor 2</fullName>
    </submittedName>
</protein>
<dbReference type="GO" id="GO:0032051">
    <property type="term" value="F:clathrin light chain binding"/>
    <property type="evidence" value="ECO:0007669"/>
    <property type="project" value="TreeGrafter"/>
</dbReference>
<keyword evidence="4" id="KW-0009">Actin-binding</keyword>
<dbReference type="PROSITE" id="PS50945">
    <property type="entry name" value="I_LWEQ"/>
    <property type="match status" value="1"/>
</dbReference>
<dbReference type="AlphaFoldDB" id="A0A9W8G7L3"/>
<evidence type="ECO:0000259" key="7">
    <source>
        <dbReference type="PROSITE" id="PS50942"/>
    </source>
</evidence>
<dbReference type="InterPro" id="IPR030224">
    <property type="entry name" value="Sla2_fam"/>
</dbReference>
<dbReference type="GO" id="GO:0043325">
    <property type="term" value="F:phosphatidylinositol-3,4-bisphosphate binding"/>
    <property type="evidence" value="ECO:0007669"/>
    <property type="project" value="TreeGrafter"/>
</dbReference>
<keyword evidence="3" id="KW-0963">Cytoplasm</keyword>
<dbReference type="GO" id="GO:0035615">
    <property type="term" value="F:clathrin adaptor activity"/>
    <property type="evidence" value="ECO:0007669"/>
    <property type="project" value="TreeGrafter"/>
</dbReference>